<dbReference type="Pfam" id="PF05770">
    <property type="entry name" value="Ins134_P3_kin"/>
    <property type="match status" value="1"/>
</dbReference>
<dbReference type="InterPro" id="IPR008656">
    <property type="entry name" value="Inositol_tetrakis-P_1-kinase"/>
</dbReference>
<evidence type="ECO:0000256" key="5">
    <source>
        <dbReference type="ARBA" id="ARBA00022777"/>
    </source>
</evidence>
<dbReference type="PANTHER" id="PTHR14217:SF42">
    <property type="entry name" value="INOSITOL-TETRAKISPHOSPHATE 1-KINASE"/>
    <property type="match status" value="1"/>
</dbReference>
<dbReference type="GO" id="GO:0032957">
    <property type="term" value="P:inositol trisphosphate metabolic process"/>
    <property type="evidence" value="ECO:0007669"/>
    <property type="project" value="InterPro"/>
</dbReference>
<evidence type="ECO:0000256" key="2">
    <source>
        <dbReference type="ARBA" id="ARBA00022679"/>
    </source>
</evidence>
<name>A0A8J1LQ79_XENLA</name>
<feature type="binding site" evidence="9">
    <location>
        <position position="105"/>
    </location>
    <ligand>
        <name>ATP</name>
        <dbReference type="ChEBI" id="CHEBI:30616"/>
    </ligand>
</feature>
<dbReference type="EC" id="2.7.1.134" evidence="8"/>
<evidence type="ECO:0000256" key="4">
    <source>
        <dbReference type="ARBA" id="ARBA00022741"/>
    </source>
</evidence>
<dbReference type="PANTHER" id="PTHR14217">
    <property type="entry name" value="INOSITOL-TETRAKISPHOSPHATE 1-KINASE"/>
    <property type="match status" value="1"/>
</dbReference>
<reference evidence="14" key="1">
    <citation type="submission" date="2025-08" db="UniProtKB">
        <authorList>
            <consortium name="RefSeq"/>
        </authorList>
    </citation>
    <scope>IDENTIFICATION</scope>
    <source>
        <strain evidence="14">J_2021</strain>
        <tissue evidence="14">Erythrocytes</tissue>
    </source>
</reference>
<dbReference type="GeneID" id="108700676"/>
<feature type="binding site" evidence="9">
    <location>
        <position position="294"/>
    </location>
    <ligand>
        <name>1D-myo-inositol 1,3,4-trisphosphate</name>
        <dbReference type="ChEBI" id="CHEBI:58414"/>
    </ligand>
</feature>
<dbReference type="KEGG" id="xla:108700676"/>
<comment type="catalytic activity">
    <reaction evidence="8">
        <text>1D-myo-inositol 3,4,5,6-tetrakisphosphate + ATP = 1D-myo-inositol 1,3,4,5,6-pentakisphosphate + ADP + H(+)</text>
        <dbReference type="Rhea" id="RHEA:12452"/>
        <dbReference type="ChEBI" id="CHEBI:15378"/>
        <dbReference type="ChEBI" id="CHEBI:30616"/>
        <dbReference type="ChEBI" id="CHEBI:57539"/>
        <dbReference type="ChEBI" id="CHEBI:57733"/>
        <dbReference type="ChEBI" id="CHEBI:456216"/>
        <dbReference type="EC" id="2.7.1.134"/>
    </reaction>
</comment>
<dbReference type="GO" id="GO:0005524">
    <property type="term" value="F:ATP binding"/>
    <property type="evidence" value="ECO:0007669"/>
    <property type="project" value="UniProtKB-KW"/>
</dbReference>
<feature type="binding site" evidence="9">
    <location>
        <position position="59"/>
    </location>
    <ligand>
        <name>1D-myo-inositol 1,3,4-trisphosphate</name>
        <dbReference type="ChEBI" id="CHEBI:58414"/>
    </ligand>
</feature>
<feature type="binding site" evidence="9">
    <location>
        <position position="165"/>
    </location>
    <ligand>
        <name>1D-myo-inositol 1,3,4-trisphosphate</name>
        <dbReference type="ChEBI" id="CHEBI:58414"/>
    </ligand>
</feature>
<evidence type="ECO:0000256" key="9">
    <source>
        <dbReference type="PIRSR" id="PIRSR038186-1"/>
    </source>
</evidence>
<dbReference type="InterPro" id="IPR040464">
    <property type="entry name" value="InsP(3)kin_ATP-grasp"/>
</dbReference>
<evidence type="ECO:0000256" key="1">
    <source>
        <dbReference type="ARBA" id="ARBA00009601"/>
    </source>
</evidence>
<comment type="cofactor">
    <cofactor evidence="8 10">
        <name>Mg(2+)</name>
        <dbReference type="ChEBI" id="CHEBI:18420"/>
    </cofactor>
    <text evidence="8 10">Binds 2 magnesium ions per subunit.</text>
</comment>
<dbReference type="InterPro" id="IPR041429">
    <property type="entry name" value="ITPK1_N"/>
</dbReference>
<evidence type="ECO:0000313" key="13">
    <source>
        <dbReference type="Proteomes" id="UP000186698"/>
    </source>
</evidence>
<dbReference type="GO" id="GO:0052726">
    <property type="term" value="F:inositol-1,3,4-trisphosphate 5-kinase activity"/>
    <property type="evidence" value="ECO:0000318"/>
    <property type="project" value="GO_Central"/>
</dbReference>
<dbReference type="Gene3D" id="3.30.1490.220">
    <property type="match status" value="1"/>
</dbReference>
<keyword evidence="7 8" id="KW-0460">Magnesium</keyword>
<keyword evidence="6 8" id="KW-0067">ATP-binding</keyword>
<dbReference type="GO" id="GO:0005737">
    <property type="term" value="C:cytoplasm"/>
    <property type="evidence" value="ECO:0007669"/>
    <property type="project" value="TreeGrafter"/>
</dbReference>
<dbReference type="Proteomes" id="UP000186698">
    <property type="component" value="Chromosome 8S"/>
</dbReference>
<dbReference type="GO" id="GO:0000287">
    <property type="term" value="F:magnesium ion binding"/>
    <property type="evidence" value="ECO:0007669"/>
    <property type="project" value="InterPro"/>
</dbReference>
<protein>
    <recommendedName>
        <fullName evidence="8">Inositol-tetrakisphosphate 1-kinase</fullName>
        <ecNumber evidence="8">2.7.1.134</ecNumber>
    </recommendedName>
</protein>
<comment type="subunit">
    <text evidence="8">Monomer.</text>
</comment>
<evidence type="ECO:0000256" key="7">
    <source>
        <dbReference type="ARBA" id="ARBA00022842"/>
    </source>
</evidence>
<evidence type="ECO:0000256" key="3">
    <source>
        <dbReference type="ARBA" id="ARBA00022723"/>
    </source>
</evidence>
<dbReference type="FunFam" id="3.40.50.11370:FF:000004">
    <property type="entry name" value="Inositol-tetrakisphosphate 1-kinase"/>
    <property type="match status" value="1"/>
</dbReference>
<keyword evidence="13" id="KW-1185">Reference proteome</keyword>
<dbReference type="AlphaFoldDB" id="A0A8J1LQ79"/>
<feature type="domain" description="Inositol 1,3,4-trisphosphate 5/6-kinase ATP-grasp" evidence="11">
    <location>
        <begin position="125"/>
        <end position="313"/>
    </location>
</feature>
<evidence type="ECO:0000259" key="12">
    <source>
        <dbReference type="Pfam" id="PF17927"/>
    </source>
</evidence>
<dbReference type="GO" id="GO:0052725">
    <property type="term" value="F:inositol-1,3,4-trisphosphate 6-kinase activity"/>
    <property type="evidence" value="ECO:0000318"/>
    <property type="project" value="GO_Central"/>
</dbReference>
<feature type="binding site" evidence="9">
    <location>
        <position position="298"/>
    </location>
    <ligand>
        <name>1D-myo-inositol 1,3,4-trisphosphate</name>
        <dbReference type="ChEBI" id="CHEBI:58414"/>
    </ligand>
</feature>
<sequence>MPSLQRRKTIGLCLNEKKKRKLGFHVFEELCRNHGYSVIDIDLTQPISSQGTFDLIIHKISDLLVEAGQDLASHHLVQRLQVYLDTHPYTVLLDPLPALHILLDRFQSYRLLHTLESYSQGSSGIFSPPCVELVTKNCDVVTLVRTRLTFPLICKTRLAHGPRSHQMSLIFNEGGLSEVKPPCVLQSFINHNATLYKVFVVGSQHFVVQRPSLRNFPLGETDQSTIFFDSNQVSKAESCSYLSEAVPSTGVAAPSDSVVNQVVQGLREALGMSLFGVDLIVDTKTGRVAVIDVNAFPGYDGVAGFCSALFSHVEKVLNIGNKASATSSESSETHQPSEHAGLQALGSFRGTRLSEQWPRQTLSPKIYKKDITRHPYIDLRAQAVSTDW</sequence>
<feature type="binding site" evidence="9">
    <location>
        <position position="212"/>
    </location>
    <ligand>
        <name>ATP</name>
        <dbReference type="ChEBI" id="CHEBI:30616"/>
    </ligand>
</feature>
<dbReference type="SUPFAM" id="SSF56059">
    <property type="entry name" value="Glutathione synthetase ATP-binding domain-like"/>
    <property type="match status" value="1"/>
</dbReference>
<dbReference type="FunFam" id="3.30.470.20:FF:000047">
    <property type="entry name" value="Inositol-tetrakisphosphate 1-kinase 4"/>
    <property type="match status" value="1"/>
</dbReference>
<gene>
    <name evidence="14" type="primary">XB5961849.S</name>
</gene>
<evidence type="ECO:0000256" key="10">
    <source>
        <dbReference type="PIRSR" id="PIRSR038186-2"/>
    </source>
</evidence>
<dbReference type="Gene3D" id="3.40.50.11370">
    <property type="match status" value="1"/>
</dbReference>
<evidence type="ECO:0000313" key="14">
    <source>
        <dbReference type="RefSeq" id="XP_041431281.1"/>
    </source>
</evidence>
<proteinExistence type="inferred from homology"/>
<keyword evidence="5 8" id="KW-0418">Kinase</keyword>
<evidence type="ECO:0000256" key="8">
    <source>
        <dbReference type="PIRNR" id="PIRNR038186"/>
    </source>
</evidence>
<dbReference type="CTD" id="108700676"/>
<organism evidence="13 14">
    <name type="scientific">Xenopus laevis</name>
    <name type="common">African clawed frog</name>
    <dbReference type="NCBI Taxonomy" id="8355"/>
    <lineage>
        <taxon>Eukaryota</taxon>
        <taxon>Metazoa</taxon>
        <taxon>Chordata</taxon>
        <taxon>Craniata</taxon>
        <taxon>Vertebrata</taxon>
        <taxon>Euteleostomi</taxon>
        <taxon>Amphibia</taxon>
        <taxon>Batrachia</taxon>
        <taxon>Anura</taxon>
        <taxon>Pipoidea</taxon>
        <taxon>Pipidae</taxon>
        <taxon>Xenopodinae</taxon>
        <taxon>Xenopus</taxon>
        <taxon>Xenopus</taxon>
    </lineage>
</organism>
<feature type="binding site" evidence="9">
    <location>
        <position position="197"/>
    </location>
    <ligand>
        <name>1D-myo-inositol 1,3,4-trisphosphate</name>
        <dbReference type="ChEBI" id="CHEBI:58414"/>
    </ligand>
</feature>
<feature type="binding site" evidence="10">
    <location>
        <position position="292"/>
    </location>
    <ligand>
        <name>Mg(2+)</name>
        <dbReference type="ChEBI" id="CHEBI:18420"/>
        <label>2</label>
    </ligand>
</feature>
<feature type="binding site" evidence="9">
    <location>
        <position position="155"/>
    </location>
    <ligand>
        <name>ATP</name>
        <dbReference type="ChEBI" id="CHEBI:30616"/>
    </ligand>
</feature>
<dbReference type="GO" id="GO:0047325">
    <property type="term" value="F:inositol-3,4,5,6-tetrakisphosphate 1-kinase activity"/>
    <property type="evidence" value="ECO:0000318"/>
    <property type="project" value="GO_Central"/>
</dbReference>
<dbReference type="Pfam" id="PF17927">
    <property type="entry name" value="Ins134_P3_kin_N"/>
    <property type="match status" value="1"/>
</dbReference>
<keyword evidence="3 8" id="KW-0479">Metal-binding</keyword>
<feature type="binding site" evidence="9">
    <location>
        <begin position="186"/>
        <end position="197"/>
    </location>
    <ligand>
        <name>ATP</name>
        <dbReference type="ChEBI" id="CHEBI:30616"/>
    </ligand>
</feature>
<feature type="binding site" evidence="10">
    <location>
        <position position="278"/>
    </location>
    <ligand>
        <name>Mg(2+)</name>
        <dbReference type="ChEBI" id="CHEBI:18420"/>
        <label>1</label>
    </ligand>
</feature>
<feature type="binding site" evidence="10">
    <location>
        <position position="294"/>
    </location>
    <ligand>
        <name>Mg(2+)</name>
        <dbReference type="ChEBI" id="CHEBI:18420"/>
        <label>2</label>
    </ligand>
</feature>
<keyword evidence="4 8" id="KW-0547">Nucleotide-binding</keyword>
<accession>A0A8J1LQ79</accession>
<dbReference type="RefSeq" id="XP_041431281.1">
    <property type="nucleotide sequence ID" value="XM_041575347.1"/>
</dbReference>
<evidence type="ECO:0000256" key="6">
    <source>
        <dbReference type="ARBA" id="ARBA00022840"/>
    </source>
</evidence>
<evidence type="ECO:0000259" key="11">
    <source>
        <dbReference type="Pfam" id="PF05770"/>
    </source>
</evidence>
<comment type="function">
    <text evidence="8">Kinase that can phosphorylate various inositol polyphosphate such as Ins(3,4,5,6)P4 or Ins(1,3,4)P3.</text>
</comment>
<dbReference type="PIRSF" id="PIRSF038186">
    <property type="entry name" value="ITPK"/>
    <property type="match status" value="1"/>
</dbReference>
<dbReference type="OrthoDB" id="25308at2759"/>
<keyword evidence="2 8" id="KW-0808">Transferase</keyword>
<feature type="binding site" evidence="9">
    <location>
        <position position="18"/>
    </location>
    <ligand>
        <name>1D-myo-inositol 1,3,4-trisphosphate</name>
        <dbReference type="ChEBI" id="CHEBI:58414"/>
    </ligand>
</feature>
<feature type="domain" description="Inositol-tetrakisphosphate 1-kinase N-terminal" evidence="12">
    <location>
        <begin position="10"/>
        <end position="98"/>
    </location>
</feature>
<feature type="binding site" evidence="10">
    <location>
        <position position="292"/>
    </location>
    <ligand>
        <name>Mg(2+)</name>
        <dbReference type="ChEBI" id="CHEBI:18420"/>
        <label>1</label>
    </ligand>
</feature>
<comment type="similarity">
    <text evidence="1 8">Belongs to the ITPK1 family.</text>
</comment>
<dbReference type="Gene3D" id="3.30.470.20">
    <property type="entry name" value="ATP-grasp fold, B domain"/>
    <property type="match status" value="1"/>
</dbReference>